<proteinExistence type="predicted"/>
<dbReference type="Proteomes" id="UP000249754">
    <property type="component" value="Unassembled WGS sequence"/>
</dbReference>
<name>A0A327T3Q0_9SPHI</name>
<organism evidence="1 2">
    <name type="scientific">Pedobacter cryoconitis</name>
    <dbReference type="NCBI Taxonomy" id="188932"/>
    <lineage>
        <taxon>Bacteria</taxon>
        <taxon>Pseudomonadati</taxon>
        <taxon>Bacteroidota</taxon>
        <taxon>Sphingobacteriia</taxon>
        <taxon>Sphingobacteriales</taxon>
        <taxon>Sphingobacteriaceae</taxon>
        <taxon>Pedobacter</taxon>
    </lineage>
</organism>
<protein>
    <submittedName>
        <fullName evidence="1">Uncharacterized protein</fullName>
    </submittedName>
</protein>
<comment type="caution">
    <text evidence="1">The sequence shown here is derived from an EMBL/GenBank/DDBJ whole genome shotgun (WGS) entry which is preliminary data.</text>
</comment>
<evidence type="ECO:0000313" key="1">
    <source>
        <dbReference type="EMBL" id="RAJ35741.1"/>
    </source>
</evidence>
<sequence>MKSFNAVTSIKDLRKLSTFRLNPIDIAVLDVLSKGMTFNYLNELFADSVRSKDLLYR</sequence>
<evidence type="ECO:0000313" key="2">
    <source>
        <dbReference type="Proteomes" id="UP000249754"/>
    </source>
</evidence>
<dbReference type="EMBL" id="QLLR01000002">
    <property type="protein sequence ID" value="RAJ35741.1"/>
    <property type="molecule type" value="Genomic_DNA"/>
</dbReference>
<dbReference type="RefSeq" id="WP_170132627.1">
    <property type="nucleotide sequence ID" value="NZ_QLLR01000002.1"/>
</dbReference>
<accession>A0A327T3Q0</accession>
<reference evidence="1 2" key="1">
    <citation type="submission" date="2018-06" db="EMBL/GenBank/DDBJ databases">
        <title>Genomic Encyclopedia of Archaeal and Bacterial Type Strains, Phase II (KMG-II): from individual species to whole genera.</title>
        <authorList>
            <person name="Goeker M."/>
        </authorList>
    </citation>
    <scope>NUCLEOTIDE SEQUENCE [LARGE SCALE GENOMIC DNA]</scope>
    <source>
        <strain evidence="1 2">DSM 14825</strain>
    </source>
</reference>
<dbReference type="AlphaFoldDB" id="A0A327T3Q0"/>
<gene>
    <name evidence="1" type="ORF">LY11_00988</name>
</gene>